<evidence type="ECO:0000256" key="19">
    <source>
        <dbReference type="PROSITE-ProRule" id="PRU10141"/>
    </source>
</evidence>
<dbReference type="InterPro" id="IPR013210">
    <property type="entry name" value="LRR_N_plant-typ"/>
</dbReference>
<dbReference type="PROSITE" id="PS50011">
    <property type="entry name" value="PROTEIN_KINASE_DOM"/>
    <property type="match status" value="1"/>
</dbReference>
<dbReference type="PANTHER" id="PTHR48005">
    <property type="entry name" value="LEUCINE RICH REPEAT KINASE 2"/>
    <property type="match status" value="1"/>
</dbReference>
<evidence type="ECO:0000256" key="14">
    <source>
        <dbReference type="ARBA" id="ARBA00023136"/>
    </source>
</evidence>
<keyword evidence="9" id="KW-0677">Repeat</keyword>
<evidence type="ECO:0000256" key="17">
    <source>
        <dbReference type="ARBA" id="ARBA00047899"/>
    </source>
</evidence>
<dbReference type="GO" id="GO:0005524">
    <property type="term" value="F:ATP binding"/>
    <property type="evidence" value="ECO:0007669"/>
    <property type="project" value="UniProtKB-UniRule"/>
</dbReference>
<keyword evidence="5" id="KW-0433">Leucine-rich repeat</keyword>
<keyword evidence="25" id="KW-1185">Reference proteome</keyword>
<dbReference type="GO" id="GO:0051707">
    <property type="term" value="P:response to other organism"/>
    <property type="evidence" value="ECO:0007669"/>
    <property type="project" value="UniProtKB-ARBA"/>
</dbReference>
<dbReference type="PROSITE" id="PS00109">
    <property type="entry name" value="PROTEIN_KINASE_TYR"/>
    <property type="match status" value="1"/>
</dbReference>
<dbReference type="SMART" id="SM00365">
    <property type="entry name" value="LRR_SD22"/>
    <property type="match status" value="6"/>
</dbReference>
<dbReference type="Proteomes" id="UP001289374">
    <property type="component" value="Unassembled WGS sequence"/>
</dbReference>
<evidence type="ECO:0000256" key="20">
    <source>
        <dbReference type="SAM" id="MobiDB-lite"/>
    </source>
</evidence>
<keyword evidence="15 24" id="KW-0675">Receptor</keyword>
<dbReference type="Gene3D" id="3.80.10.10">
    <property type="entry name" value="Ribonuclease Inhibitor"/>
    <property type="match status" value="3"/>
</dbReference>
<dbReference type="PROSITE" id="PS51450">
    <property type="entry name" value="LRR"/>
    <property type="match status" value="1"/>
</dbReference>
<dbReference type="Pfam" id="PF00560">
    <property type="entry name" value="LRR_1"/>
    <property type="match status" value="3"/>
</dbReference>
<comment type="subcellular location">
    <subcellularLocation>
        <location evidence="1">Membrane</location>
        <topology evidence="1">Single-pass type I membrane protein</topology>
    </subcellularLocation>
</comment>
<dbReference type="GO" id="GO:0004674">
    <property type="term" value="F:protein serine/threonine kinase activity"/>
    <property type="evidence" value="ECO:0007669"/>
    <property type="project" value="UniProtKB-KW"/>
</dbReference>
<dbReference type="InterPro" id="IPR001611">
    <property type="entry name" value="Leu-rich_rpt"/>
</dbReference>
<evidence type="ECO:0000256" key="3">
    <source>
        <dbReference type="ARBA" id="ARBA00022527"/>
    </source>
</evidence>
<dbReference type="SUPFAM" id="SSF52058">
    <property type="entry name" value="L domain-like"/>
    <property type="match status" value="2"/>
</dbReference>
<evidence type="ECO:0000256" key="21">
    <source>
        <dbReference type="SAM" id="Phobius"/>
    </source>
</evidence>
<dbReference type="FunFam" id="3.80.10.10:FF:000400">
    <property type="entry name" value="Nuclear pore complex protein NUP107"/>
    <property type="match status" value="1"/>
</dbReference>
<name>A0AAE2C405_9LAMI</name>
<dbReference type="SUPFAM" id="SSF52047">
    <property type="entry name" value="RNI-like"/>
    <property type="match status" value="1"/>
</dbReference>
<evidence type="ECO:0000259" key="23">
    <source>
        <dbReference type="PROSITE" id="PS50011"/>
    </source>
</evidence>
<keyword evidence="3" id="KW-0723">Serine/threonine-protein kinase</keyword>
<dbReference type="FunFam" id="3.30.200.20:FF:000309">
    <property type="entry name" value="Leucine-rich repeat receptor protein kinase MSP1"/>
    <property type="match status" value="1"/>
</dbReference>
<feature type="signal peptide" evidence="22">
    <location>
        <begin position="1"/>
        <end position="27"/>
    </location>
</feature>
<dbReference type="Pfam" id="PF23598">
    <property type="entry name" value="LRR_14"/>
    <property type="match status" value="2"/>
</dbReference>
<comment type="caution">
    <text evidence="24">The sequence shown here is derived from an EMBL/GenBank/DDBJ whole genome shotgun (WGS) entry which is preliminary data.</text>
</comment>
<dbReference type="Pfam" id="PF13855">
    <property type="entry name" value="LRR_8"/>
    <property type="match status" value="1"/>
</dbReference>
<evidence type="ECO:0000256" key="8">
    <source>
        <dbReference type="ARBA" id="ARBA00022729"/>
    </source>
</evidence>
<dbReference type="EMBL" id="JACGWL010000002">
    <property type="protein sequence ID" value="KAK4408168.1"/>
    <property type="molecule type" value="Genomic_DNA"/>
</dbReference>
<dbReference type="InterPro" id="IPR008266">
    <property type="entry name" value="Tyr_kinase_AS"/>
</dbReference>
<feature type="transmembrane region" description="Helical" evidence="21">
    <location>
        <begin position="829"/>
        <end position="852"/>
    </location>
</feature>
<dbReference type="InterPro" id="IPR051420">
    <property type="entry name" value="Ser_Thr_Kinases_DiverseReg"/>
</dbReference>
<comment type="catalytic activity">
    <reaction evidence="17">
        <text>L-threonyl-[protein] + ATP = O-phospho-L-threonyl-[protein] + ADP + H(+)</text>
        <dbReference type="Rhea" id="RHEA:46608"/>
        <dbReference type="Rhea" id="RHEA-COMP:11060"/>
        <dbReference type="Rhea" id="RHEA-COMP:11605"/>
        <dbReference type="ChEBI" id="CHEBI:15378"/>
        <dbReference type="ChEBI" id="CHEBI:30013"/>
        <dbReference type="ChEBI" id="CHEBI:30616"/>
        <dbReference type="ChEBI" id="CHEBI:61977"/>
        <dbReference type="ChEBI" id="CHEBI:456216"/>
        <dbReference type="EC" id="2.7.11.1"/>
    </reaction>
</comment>
<dbReference type="Pfam" id="PF08263">
    <property type="entry name" value="LRRNT_2"/>
    <property type="match status" value="1"/>
</dbReference>
<dbReference type="Gene3D" id="3.30.200.20">
    <property type="entry name" value="Phosphorylase Kinase, domain 1"/>
    <property type="match status" value="1"/>
</dbReference>
<evidence type="ECO:0000256" key="2">
    <source>
        <dbReference type="ARBA" id="ARBA00012513"/>
    </source>
</evidence>
<evidence type="ECO:0000256" key="6">
    <source>
        <dbReference type="ARBA" id="ARBA00022679"/>
    </source>
</evidence>
<evidence type="ECO:0000256" key="12">
    <source>
        <dbReference type="ARBA" id="ARBA00022840"/>
    </source>
</evidence>
<dbReference type="InterPro" id="IPR003591">
    <property type="entry name" value="Leu-rich_rpt_typical-subtyp"/>
</dbReference>
<evidence type="ECO:0000313" key="24">
    <source>
        <dbReference type="EMBL" id="KAK4408168.1"/>
    </source>
</evidence>
<dbReference type="GO" id="GO:0009791">
    <property type="term" value="P:post-embryonic development"/>
    <property type="evidence" value="ECO:0007669"/>
    <property type="project" value="UniProtKB-ARBA"/>
</dbReference>
<keyword evidence="7 21" id="KW-0812">Transmembrane</keyword>
<dbReference type="PANTHER" id="PTHR48005:SF44">
    <property type="entry name" value="MDIS1-INTERACTING RECEPTOR LIKE KINASE 2-LIKE ISOFORM X1"/>
    <property type="match status" value="1"/>
</dbReference>
<organism evidence="24 25">
    <name type="scientific">Sesamum angolense</name>
    <dbReference type="NCBI Taxonomy" id="2727404"/>
    <lineage>
        <taxon>Eukaryota</taxon>
        <taxon>Viridiplantae</taxon>
        <taxon>Streptophyta</taxon>
        <taxon>Embryophyta</taxon>
        <taxon>Tracheophyta</taxon>
        <taxon>Spermatophyta</taxon>
        <taxon>Magnoliopsida</taxon>
        <taxon>eudicotyledons</taxon>
        <taxon>Gunneridae</taxon>
        <taxon>Pentapetalae</taxon>
        <taxon>asterids</taxon>
        <taxon>lamiids</taxon>
        <taxon>Lamiales</taxon>
        <taxon>Pedaliaceae</taxon>
        <taxon>Sesamum</taxon>
    </lineage>
</organism>
<keyword evidence="11 24" id="KW-0418">Kinase</keyword>
<sequence>MSESQRAFLFFLHIFLLPLFPLKAASSARTEAEALVRWKTTLSPSPSLNSWSLSNLSNLCRWTGIRCNNGNSVSEVNLSGANLAGSLNQLDCTSLPNLTSLNLNGNNFNGSIPAGIGRLSRLTFLDLSNNLLDDLIHQRLVQYLDFGSNLLTTPDWSRFPGFPLLRRLSFYYNELTLGFPGFITSCPNLTYLDLSQNHLIGQIPESVFNNLVKLEYLNLSANSFEGPLSVNLTKLSRLKDLRLPNNLFSGYIPGSIGLIYNLEILEMFNNSFQGDIPASLGQLRNLQWLDLRTNGLNSTIPTELGLCINLTYLALAENSLTGPLPLSLSNLTNLSELGLSDNSLSGDISPFFISNWTKLTSLQLQNNRFTGEVPPEIGLLTDLRYLFLYNNTFSGSIPPEIGKLQNLLNLDFSANQFSGAIPLTIVNLKNLSILNLFSNNLTGTIPPMIGDLTSLQILDINTNQLSGVLPESISNLSSLATLSVFTNNLSGIIPQELGRNSPQLAIVSFSNNSFSGKLPPGLCSGFSLDQFTVNNNRFSGPLPDCLKNCSSLNRVRLEDNQFSGNISEVFGIHPKLEFLSLSRNQFTGQLTPNWGQYEQLANLQIDHNRIFGMIPAELGNLTELRVLALDSNELTGEVPTELGNLDQLLNLNLSNNQLNGEIPQTIGQLTRLQYLDLSGNKFTGNIPAALENCESLQSLSLRNNFLSGDIPTELGNLMRLQYLFDLSNNSFSGRIPQSLGKLTSLEILNLSHNDLSGRIPAELSGMISLRNFDFSYNRLSGPIPSGNIFRNAPAESFSENSGLCGAAAGLSPCEATSSTPKSRNKGTKILVSIILPVVSLIVLVTIIAGFLIHRRRTKTYDEEAKSTTKIQDSESLIWEREGKVTFRDIVQATEDFSEKYCIGRGGFGSVYRADLPGHIVAVKRLNISDSGDIPLANRHSFENEIRTLTEVRHRNIIKLFGYCSRKGLMYLVYEYVERGSLGKVLYDDEEAFELNWARRVNIVRGVAHALAYLHHDCSPAIVHRDVSINNILLESEFEPRLSDFGTAKLLASDASIWTTVAGSYGYMAPELALTMKVTEKSDVYSFGVVALEVMMGKHPGELVSSLSAKAAPQSDPEVLEGSARSKASASHQPNSRGSGVRSHHRIIMHKGYTRITA</sequence>
<keyword evidence="16" id="KW-0325">Glycoprotein</keyword>
<feature type="binding site" evidence="19">
    <location>
        <position position="923"/>
    </location>
    <ligand>
        <name>ATP</name>
        <dbReference type="ChEBI" id="CHEBI:30616"/>
    </ligand>
</feature>
<dbReference type="FunFam" id="3.80.10.10:FF:000233">
    <property type="entry name" value="Leucine-rich repeat receptor-like protein kinase TDR"/>
    <property type="match status" value="1"/>
</dbReference>
<evidence type="ECO:0000256" key="9">
    <source>
        <dbReference type="ARBA" id="ARBA00022737"/>
    </source>
</evidence>
<dbReference type="Gene3D" id="1.10.510.10">
    <property type="entry name" value="Transferase(Phosphotransferase) domain 1"/>
    <property type="match status" value="1"/>
</dbReference>
<feature type="domain" description="Protein kinase" evidence="23">
    <location>
        <begin position="896"/>
        <end position="1157"/>
    </location>
</feature>
<dbReference type="SUPFAM" id="SSF56112">
    <property type="entry name" value="Protein kinase-like (PK-like)"/>
    <property type="match status" value="1"/>
</dbReference>
<feature type="compositionally biased region" description="Polar residues" evidence="20">
    <location>
        <begin position="1125"/>
        <end position="1137"/>
    </location>
</feature>
<dbReference type="InterPro" id="IPR011009">
    <property type="entry name" value="Kinase-like_dom_sf"/>
</dbReference>
<dbReference type="GO" id="GO:0006952">
    <property type="term" value="P:defense response"/>
    <property type="evidence" value="ECO:0007669"/>
    <property type="project" value="UniProtKB-ARBA"/>
</dbReference>
<evidence type="ECO:0000256" key="10">
    <source>
        <dbReference type="ARBA" id="ARBA00022741"/>
    </source>
</evidence>
<dbReference type="InterPro" id="IPR055414">
    <property type="entry name" value="LRR_R13L4/SHOC2-like"/>
</dbReference>
<evidence type="ECO:0000256" key="16">
    <source>
        <dbReference type="ARBA" id="ARBA00023180"/>
    </source>
</evidence>
<dbReference type="SMART" id="SM00369">
    <property type="entry name" value="LRR_TYP"/>
    <property type="match status" value="11"/>
</dbReference>
<reference evidence="24" key="2">
    <citation type="journal article" date="2024" name="Plant">
        <title>Genomic evolution and insights into agronomic trait innovations of Sesamum species.</title>
        <authorList>
            <person name="Miao H."/>
            <person name="Wang L."/>
            <person name="Qu L."/>
            <person name="Liu H."/>
            <person name="Sun Y."/>
            <person name="Le M."/>
            <person name="Wang Q."/>
            <person name="Wei S."/>
            <person name="Zheng Y."/>
            <person name="Lin W."/>
            <person name="Duan Y."/>
            <person name="Cao H."/>
            <person name="Xiong S."/>
            <person name="Wang X."/>
            <person name="Wei L."/>
            <person name="Li C."/>
            <person name="Ma Q."/>
            <person name="Ju M."/>
            <person name="Zhao R."/>
            <person name="Li G."/>
            <person name="Mu C."/>
            <person name="Tian Q."/>
            <person name="Mei H."/>
            <person name="Zhang T."/>
            <person name="Gao T."/>
            <person name="Zhang H."/>
        </authorList>
    </citation>
    <scope>NUCLEOTIDE SEQUENCE</scope>
    <source>
        <strain evidence="24">K16</strain>
    </source>
</reference>
<evidence type="ECO:0000256" key="5">
    <source>
        <dbReference type="ARBA" id="ARBA00022614"/>
    </source>
</evidence>
<keyword evidence="10 19" id="KW-0547">Nucleotide-binding</keyword>
<dbReference type="PRINTS" id="PR00019">
    <property type="entry name" value="LEURICHRPT"/>
</dbReference>
<keyword evidence="13 21" id="KW-1133">Transmembrane helix</keyword>
<dbReference type="Pfam" id="PF00069">
    <property type="entry name" value="Pkinase"/>
    <property type="match status" value="1"/>
</dbReference>
<proteinExistence type="predicted"/>
<evidence type="ECO:0000256" key="4">
    <source>
        <dbReference type="ARBA" id="ARBA00022553"/>
    </source>
</evidence>
<evidence type="ECO:0000256" key="22">
    <source>
        <dbReference type="SAM" id="SignalP"/>
    </source>
</evidence>
<keyword evidence="12 19" id="KW-0067">ATP-binding</keyword>
<evidence type="ECO:0000256" key="15">
    <source>
        <dbReference type="ARBA" id="ARBA00023170"/>
    </source>
</evidence>
<evidence type="ECO:0000256" key="18">
    <source>
        <dbReference type="ARBA" id="ARBA00048679"/>
    </source>
</evidence>
<evidence type="ECO:0000313" key="25">
    <source>
        <dbReference type="Proteomes" id="UP001289374"/>
    </source>
</evidence>
<dbReference type="FunFam" id="3.80.10.10:FF:000177">
    <property type="entry name" value="Leucine-rich repeat receptor-like serine/threonine-protein kinase At1g17230"/>
    <property type="match status" value="1"/>
</dbReference>
<dbReference type="AlphaFoldDB" id="A0AAE2C405"/>
<dbReference type="InterPro" id="IPR032675">
    <property type="entry name" value="LRR_dom_sf"/>
</dbReference>
<keyword evidence="8 22" id="KW-0732">Signal</keyword>
<dbReference type="GO" id="GO:0016020">
    <property type="term" value="C:membrane"/>
    <property type="evidence" value="ECO:0007669"/>
    <property type="project" value="UniProtKB-SubCell"/>
</dbReference>
<feature type="chain" id="PRO_5042144810" description="non-specific serine/threonine protein kinase" evidence="22">
    <location>
        <begin position="28"/>
        <end position="1157"/>
    </location>
</feature>
<gene>
    <name evidence="24" type="ORF">Sango_0397800</name>
</gene>
<dbReference type="InterPro" id="IPR017441">
    <property type="entry name" value="Protein_kinase_ATP_BS"/>
</dbReference>
<dbReference type="PROSITE" id="PS00107">
    <property type="entry name" value="PROTEIN_KINASE_ATP"/>
    <property type="match status" value="1"/>
</dbReference>
<feature type="region of interest" description="Disordered" evidence="20">
    <location>
        <begin position="1106"/>
        <end position="1143"/>
    </location>
</feature>
<keyword evidence="14 21" id="KW-0472">Membrane</keyword>
<evidence type="ECO:0000256" key="7">
    <source>
        <dbReference type="ARBA" id="ARBA00022692"/>
    </source>
</evidence>
<dbReference type="EC" id="2.7.11.1" evidence="2"/>
<reference evidence="24" key="1">
    <citation type="submission" date="2020-06" db="EMBL/GenBank/DDBJ databases">
        <authorList>
            <person name="Li T."/>
            <person name="Hu X."/>
            <person name="Zhang T."/>
            <person name="Song X."/>
            <person name="Zhang H."/>
            <person name="Dai N."/>
            <person name="Sheng W."/>
            <person name="Hou X."/>
            <person name="Wei L."/>
        </authorList>
    </citation>
    <scope>NUCLEOTIDE SEQUENCE</scope>
    <source>
        <strain evidence="24">K16</strain>
        <tissue evidence="24">Leaf</tissue>
    </source>
</reference>
<keyword evidence="6" id="KW-0808">Transferase</keyword>
<dbReference type="FunFam" id="1.10.510.10:FF:001023">
    <property type="entry name" value="Os07g0541700 protein"/>
    <property type="match status" value="1"/>
</dbReference>
<evidence type="ECO:0000256" key="13">
    <source>
        <dbReference type="ARBA" id="ARBA00022989"/>
    </source>
</evidence>
<dbReference type="InterPro" id="IPR000719">
    <property type="entry name" value="Prot_kinase_dom"/>
</dbReference>
<evidence type="ECO:0000256" key="1">
    <source>
        <dbReference type="ARBA" id="ARBA00004479"/>
    </source>
</evidence>
<keyword evidence="4" id="KW-0597">Phosphoprotein</keyword>
<evidence type="ECO:0000256" key="11">
    <source>
        <dbReference type="ARBA" id="ARBA00022777"/>
    </source>
</evidence>
<accession>A0AAE2C405</accession>
<comment type="catalytic activity">
    <reaction evidence="18">
        <text>L-seryl-[protein] + ATP = O-phospho-L-seryl-[protein] + ADP + H(+)</text>
        <dbReference type="Rhea" id="RHEA:17989"/>
        <dbReference type="Rhea" id="RHEA-COMP:9863"/>
        <dbReference type="Rhea" id="RHEA-COMP:11604"/>
        <dbReference type="ChEBI" id="CHEBI:15378"/>
        <dbReference type="ChEBI" id="CHEBI:29999"/>
        <dbReference type="ChEBI" id="CHEBI:30616"/>
        <dbReference type="ChEBI" id="CHEBI:83421"/>
        <dbReference type="ChEBI" id="CHEBI:456216"/>
        <dbReference type="EC" id="2.7.11.1"/>
    </reaction>
</comment>
<protein>
    <recommendedName>
        <fullName evidence="2">non-specific serine/threonine protein kinase</fullName>
        <ecNumber evidence="2">2.7.11.1</ecNumber>
    </recommendedName>
</protein>